<feature type="transmembrane region" description="Helical" evidence="7">
    <location>
        <begin position="6"/>
        <end position="22"/>
    </location>
</feature>
<dbReference type="PANTHER" id="PTHR30086">
    <property type="entry name" value="ARGININE EXPORTER PROTEIN ARGO"/>
    <property type="match status" value="1"/>
</dbReference>
<evidence type="ECO:0000256" key="7">
    <source>
        <dbReference type="SAM" id="Phobius"/>
    </source>
</evidence>
<evidence type="ECO:0000256" key="2">
    <source>
        <dbReference type="ARBA" id="ARBA00022475"/>
    </source>
</evidence>
<proteinExistence type="predicted"/>
<accession>A0A1B8P3B0</accession>
<name>A0A1B8P3B0_HALEL</name>
<evidence type="ECO:0000256" key="3">
    <source>
        <dbReference type="ARBA" id="ARBA00022692"/>
    </source>
</evidence>
<comment type="subcellular location">
    <subcellularLocation>
        <location evidence="1">Cell membrane</location>
        <topology evidence="1">Multi-pass membrane protein</topology>
    </subcellularLocation>
</comment>
<dbReference type="PANTHER" id="PTHR30086:SF20">
    <property type="entry name" value="ARGININE EXPORTER PROTEIN ARGO-RELATED"/>
    <property type="match status" value="1"/>
</dbReference>
<feature type="region of interest" description="Disordered" evidence="6">
    <location>
        <begin position="146"/>
        <end position="184"/>
    </location>
</feature>
<evidence type="ECO:0000256" key="6">
    <source>
        <dbReference type="SAM" id="MobiDB-lite"/>
    </source>
</evidence>
<evidence type="ECO:0000256" key="1">
    <source>
        <dbReference type="ARBA" id="ARBA00004651"/>
    </source>
</evidence>
<dbReference type="InterPro" id="IPR001123">
    <property type="entry name" value="LeuE-type"/>
</dbReference>
<dbReference type="AlphaFoldDB" id="A0A1B8P3B0"/>
<keyword evidence="5 7" id="KW-0472">Membrane</keyword>
<feature type="transmembrane region" description="Helical" evidence="7">
    <location>
        <begin position="73"/>
        <end position="95"/>
    </location>
</feature>
<sequence>MLTYSLAHWMTFLSAAVLLNLSPGPDMAFILGQTARHGRRGGVAAMFGVWSGAALHVGMAALGLSAVLATSALAFSLVKWIGAAYLVWLGLQILLRRGAEAASSVSVPSTPRSGPSSVRASWCRRSTPRWRYSSWPFCPSSWCRGRSRRPATGPARRPDHPGGGSDRAAAGVPRRSAGACHERPSAARRLAGEGAGGPVCAVGGEVGAERALGGNADLLLRSISWLLAVLNILIYWRVNSGISVPAAANLSSLAT</sequence>
<dbReference type="Proteomes" id="UP000092504">
    <property type="component" value="Unassembled WGS sequence"/>
</dbReference>
<dbReference type="GO" id="GO:0005886">
    <property type="term" value="C:plasma membrane"/>
    <property type="evidence" value="ECO:0007669"/>
    <property type="project" value="UniProtKB-SubCell"/>
</dbReference>
<dbReference type="Pfam" id="PF01810">
    <property type="entry name" value="LysE"/>
    <property type="match status" value="1"/>
</dbReference>
<comment type="caution">
    <text evidence="8">The sequence shown here is derived from an EMBL/GenBank/DDBJ whole genome shotgun (WGS) entry which is preliminary data.</text>
</comment>
<evidence type="ECO:0000313" key="8">
    <source>
        <dbReference type="EMBL" id="OBX36737.1"/>
    </source>
</evidence>
<evidence type="ECO:0000313" key="9">
    <source>
        <dbReference type="Proteomes" id="UP000092504"/>
    </source>
</evidence>
<feature type="transmembrane region" description="Helical" evidence="7">
    <location>
        <begin position="43"/>
        <end position="67"/>
    </location>
</feature>
<reference evidence="8 9" key="1">
    <citation type="submission" date="2016-06" db="EMBL/GenBank/DDBJ databases">
        <title>Genome sequence of halotolerant plant growth promoting strain of Halomonas elongata HEK1 isolated from salterns of Rann of Kutch, Gujarat, India.</title>
        <authorList>
            <person name="Gaba S."/>
            <person name="Singh R.N."/>
            <person name="Abrol S."/>
            <person name="Kaushik R."/>
            <person name="Saxena A.K."/>
        </authorList>
    </citation>
    <scope>NUCLEOTIDE SEQUENCE [LARGE SCALE GENOMIC DNA]</scope>
    <source>
        <strain evidence="8 9">HEK1</strain>
    </source>
</reference>
<evidence type="ECO:0000256" key="4">
    <source>
        <dbReference type="ARBA" id="ARBA00022989"/>
    </source>
</evidence>
<evidence type="ECO:0000256" key="5">
    <source>
        <dbReference type="ARBA" id="ARBA00023136"/>
    </source>
</evidence>
<dbReference type="EMBL" id="MAJD01000001">
    <property type="protein sequence ID" value="OBX36737.1"/>
    <property type="molecule type" value="Genomic_DNA"/>
</dbReference>
<gene>
    <name evidence="8" type="primary">rhtB_1</name>
    <name evidence="8" type="ORF">A8U91_01084</name>
</gene>
<keyword evidence="3 7" id="KW-0812">Transmembrane</keyword>
<keyword evidence="2" id="KW-1003">Cell membrane</keyword>
<keyword evidence="4 7" id="KW-1133">Transmembrane helix</keyword>
<dbReference type="PATRIC" id="fig|2746.7.peg.1116"/>
<dbReference type="GO" id="GO:0015171">
    <property type="term" value="F:amino acid transmembrane transporter activity"/>
    <property type="evidence" value="ECO:0007669"/>
    <property type="project" value="TreeGrafter"/>
</dbReference>
<protein>
    <submittedName>
        <fullName evidence="8">Homoserine/homoserine lactone efflux protein</fullName>
    </submittedName>
</protein>
<organism evidence="8 9">
    <name type="scientific">Halomonas elongata</name>
    <dbReference type="NCBI Taxonomy" id="2746"/>
    <lineage>
        <taxon>Bacteria</taxon>
        <taxon>Pseudomonadati</taxon>
        <taxon>Pseudomonadota</taxon>
        <taxon>Gammaproteobacteria</taxon>
        <taxon>Oceanospirillales</taxon>
        <taxon>Halomonadaceae</taxon>
        <taxon>Halomonas</taxon>
    </lineage>
</organism>